<dbReference type="RefSeq" id="WP_338834507.1">
    <property type="nucleotide sequence ID" value="NZ_CP147711.1"/>
</dbReference>
<evidence type="ECO:0000313" key="2">
    <source>
        <dbReference type="Proteomes" id="UP001432046"/>
    </source>
</evidence>
<proteinExistence type="predicted"/>
<protein>
    <recommendedName>
        <fullName evidence="3">Apea-like HEPN domain-containing protein</fullName>
    </recommendedName>
</protein>
<dbReference type="Proteomes" id="UP001432046">
    <property type="component" value="Chromosome"/>
</dbReference>
<gene>
    <name evidence="1" type="ORF">WDK88_11580</name>
</gene>
<evidence type="ECO:0008006" key="3">
    <source>
        <dbReference type="Google" id="ProtNLM"/>
    </source>
</evidence>
<name>A0ABZ2P5W6_9BRAD</name>
<keyword evidence="2" id="KW-1185">Reference proteome</keyword>
<sequence>MDNLGNRGGIRTHVESNEFEVAGENFQALVALADRVLNISTFKRLLSREYIEDLIFDWSILRYQDAATASFPDYLTACVERDASEHNIWMPIANLQVQEDFQFGPAGIVTIPRSLFDTSEEQWLAMGPEKASAIRAHADKLRRELQGNAAVAIAVRGEKIYARSQARSIAEDVVGLLRFFHAAAVTSSIHCPTELLGQEADPVVTTLVFDETGRFDYLKSAAYPHVRTWMLNKAQLSYMRERGQLELAASLVSEVELSDFAKRIRSSILSYSKGLTFPNISDRLVYSFSALEALFLKDASETIQQNLAERIAFTISKEPGDRMQIVARVKRIYGARSQYIHHRKDLQVTKEDLDGFFVHSWAALRTALGNVKRFETHMEYIDAIDQVKYS</sequence>
<reference evidence="1" key="2">
    <citation type="submission" date="2024-03" db="EMBL/GenBank/DDBJ databases">
        <authorList>
            <person name="Bromfield E.S.P."/>
            <person name="Cloutier S."/>
        </authorList>
    </citation>
    <scope>NUCLEOTIDE SEQUENCE</scope>
    <source>
        <strain evidence="1">5S5</strain>
    </source>
</reference>
<organism evidence="1 2">
    <name type="scientific">Bradyrhizobium septentrionale</name>
    <dbReference type="NCBI Taxonomy" id="1404411"/>
    <lineage>
        <taxon>Bacteria</taxon>
        <taxon>Pseudomonadati</taxon>
        <taxon>Pseudomonadota</taxon>
        <taxon>Alphaproteobacteria</taxon>
        <taxon>Hyphomicrobiales</taxon>
        <taxon>Nitrobacteraceae</taxon>
        <taxon>Bradyrhizobium</taxon>
    </lineage>
</organism>
<evidence type="ECO:0000313" key="1">
    <source>
        <dbReference type="EMBL" id="WXC82173.1"/>
    </source>
</evidence>
<accession>A0ABZ2P5W6</accession>
<reference evidence="1" key="1">
    <citation type="journal article" date="2021" name="Int. J. Syst. Evol. Microbiol.">
        <title>Bradyrhizobium septentrionale sp. nov. (sv. septentrionale) and Bradyrhizobium quebecense sp. nov. (sv. septentrionale) associated with legumes native to Canada possess rearranged symbiosis genes and numerous insertion sequences.</title>
        <authorList>
            <person name="Bromfield E.S.P."/>
            <person name="Cloutier S."/>
        </authorList>
    </citation>
    <scope>NUCLEOTIDE SEQUENCE</scope>
    <source>
        <strain evidence="1">5S5</strain>
    </source>
</reference>
<dbReference type="EMBL" id="CP147711">
    <property type="protein sequence ID" value="WXC82173.1"/>
    <property type="molecule type" value="Genomic_DNA"/>
</dbReference>